<name>A0A6J4L807_9ACTN</name>
<keyword evidence="3 7" id="KW-0132">Cell division</keyword>
<comment type="similarity">
    <text evidence="2">Belongs to the SsgA family.</text>
</comment>
<evidence type="ECO:0000256" key="3">
    <source>
        <dbReference type="ARBA" id="ARBA00022618"/>
    </source>
</evidence>
<dbReference type="GO" id="GO:0000917">
    <property type="term" value="P:division septum assembly"/>
    <property type="evidence" value="ECO:0007669"/>
    <property type="project" value="UniProtKB-KW"/>
</dbReference>
<dbReference type="InterPro" id="IPR038658">
    <property type="entry name" value="SsgB_sf"/>
</dbReference>
<organism evidence="7">
    <name type="scientific">uncultured Nocardioidaceae bacterium</name>
    <dbReference type="NCBI Taxonomy" id="253824"/>
    <lineage>
        <taxon>Bacteria</taxon>
        <taxon>Bacillati</taxon>
        <taxon>Actinomycetota</taxon>
        <taxon>Actinomycetes</taxon>
        <taxon>Propionibacteriales</taxon>
        <taxon>Nocardioidaceae</taxon>
        <taxon>environmental samples</taxon>
    </lineage>
</organism>
<reference evidence="7" key="1">
    <citation type="submission" date="2020-02" db="EMBL/GenBank/DDBJ databases">
        <authorList>
            <person name="Meier V. D."/>
        </authorList>
    </citation>
    <scope>NUCLEOTIDE SEQUENCE</scope>
    <source>
        <strain evidence="7">AVDCRST_MAG36</strain>
    </source>
</reference>
<protein>
    <submittedName>
        <fullName evidence="7">Sporulation and cell division protein SsgA</fullName>
    </submittedName>
</protein>
<keyword evidence="5" id="KW-0717">Septation</keyword>
<evidence type="ECO:0000256" key="4">
    <source>
        <dbReference type="ARBA" id="ARBA00022969"/>
    </source>
</evidence>
<evidence type="ECO:0000256" key="1">
    <source>
        <dbReference type="ARBA" id="ARBA00004431"/>
    </source>
</evidence>
<dbReference type="Gene3D" id="2.30.31.20">
    <property type="entry name" value="Sporulation-specific cell division protein SsgB"/>
    <property type="match status" value="1"/>
</dbReference>
<sequence length="134" mass="14177">MRRHLVMTPVLAGGNARPIPATLSYDPADPLAVTVVFHEATGEVCWTFGRDLLIDGLRRPVGEGDVHVAPARDGGGGIALTLVSPDCQVTLEASRTDLSAFLSATTARVPRGRERTTVDVEAAMTAWRVSDASP</sequence>
<evidence type="ECO:0000256" key="2">
    <source>
        <dbReference type="ARBA" id="ARBA00009323"/>
    </source>
</evidence>
<evidence type="ECO:0000256" key="5">
    <source>
        <dbReference type="ARBA" id="ARBA00023210"/>
    </source>
</evidence>
<dbReference type="GO" id="GO:0030435">
    <property type="term" value="P:sporulation resulting in formation of a cellular spore"/>
    <property type="evidence" value="ECO:0007669"/>
    <property type="project" value="UniProtKB-KW"/>
</dbReference>
<dbReference type="EMBL" id="CADCUH010000036">
    <property type="protein sequence ID" value="CAA9326350.1"/>
    <property type="molecule type" value="Genomic_DNA"/>
</dbReference>
<dbReference type="AlphaFoldDB" id="A0A6J4L807"/>
<gene>
    <name evidence="7" type="ORF">AVDCRST_MAG36-691</name>
</gene>
<accession>A0A6J4L807</accession>
<keyword evidence="6" id="KW-0131">Cell cycle</keyword>
<keyword evidence="4" id="KW-0749">Sporulation</keyword>
<comment type="subcellular location">
    <subcellularLocation>
        <location evidence="1">Cell septum</location>
    </subcellularLocation>
</comment>
<evidence type="ECO:0000313" key="7">
    <source>
        <dbReference type="EMBL" id="CAA9326350.1"/>
    </source>
</evidence>
<evidence type="ECO:0000256" key="6">
    <source>
        <dbReference type="ARBA" id="ARBA00023306"/>
    </source>
</evidence>
<dbReference type="InterPro" id="IPR006776">
    <property type="entry name" value="SsgB"/>
</dbReference>
<proteinExistence type="inferred from homology"/>
<dbReference type="GO" id="GO:0030428">
    <property type="term" value="C:cell septum"/>
    <property type="evidence" value="ECO:0007669"/>
    <property type="project" value="UniProtKB-SubCell"/>
</dbReference>
<dbReference type="Pfam" id="PF04686">
    <property type="entry name" value="SsgA"/>
    <property type="match status" value="1"/>
</dbReference>